<organism evidence="4 5">
    <name type="scientific">Rubroshorea leprosula</name>
    <dbReference type="NCBI Taxonomy" id="152421"/>
    <lineage>
        <taxon>Eukaryota</taxon>
        <taxon>Viridiplantae</taxon>
        <taxon>Streptophyta</taxon>
        <taxon>Embryophyta</taxon>
        <taxon>Tracheophyta</taxon>
        <taxon>Spermatophyta</taxon>
        <taxon>Magnoliopsida</taxon>
        <taxon>eudicotyledons</taxon>
        <taxon>Gunneridae</taxon>
        <taxon>Pentapetalae</taxon>
        <taxon>rosids</taxon>
        <taxon>malvids</taxon>
        <taxon>Malvales</taxon>
        <taxon>Dipterocarpaceae</taxon>
        <taxon>Rubroshorea</taxon>
    </lineage>
</organism>
<comment type="caution">
    <text evidence="4">The sequence shown here is derived from an EMBL/GenBank/DDBJ whole genome shotgun (WGS) entry which is preliminary data.</text>
</comment>
<name>A0AAV5LV98_9ROSI</name>
<gene>
    <name evidence="4" type="ORF">SLEP1_g48066</name>
</gene>
<keyword evidence="1" id="KW-0677">Repeat</keyword>
<dbReference type="Proteomes" id="UP001054252">
    <property type="component" value="Unassembled WGS sequence"/>
</dbReference>
<evidence type="ECO:0000313" key="4">
    <source>
        <dbReference type="EMBL" id="GKV40417.1"/>
    </source>
</evidence>
<evidence type="ECO:0000256" key="1">
    <source>
        <dbReference type="ARBA" id="ARBA00022737"/>
    </source>
</evidence>
<proteinExistence type="predicted"/>
<keyword evidence="5" id="KW-1185">Reference proteome</keyword>
<feature type="region of interest" description="Disordered" evidence="2">
    <location>
        <begin position="1"/>
        <end position="62"/>
    </location>
</feature>
<protein>
    <recommendedName>
        <fullName evidence="3">EDR1/CTR1/ARMC3-like peptidase-like domain-containing protein</fullName>
    </recommendedName>
</protein>
<sequence length="336" mass="36873">MKHIFKKLHKGHNQEPNRTNETPPPPSPSCATDHQRTMSGNSLTSPSTSSPAPATVPTSFGNTTAASTVSASNGTDYMLSEEEFQVQLALAISASNSEDPEKDQIRAATLLSLGGHHQMDTGGDREEVPAEDLSRHYWEYSVLDYKEKVVDGFYDVYGPSTNSVLQGKLPSLADLETNLGNYGFEVVIVNRTIDPVLEELVQIAHCIALDCPASNVSVLVQKLAEFVAGHIGGPVKDANIMLARWMERCMELRTSLETSLLPIGSINIGLSRHRALLFKEVAVKKFLDQDFSGAALAEFKREVSEELNSGFLFLVLSPNDRNLYCKMLLVFLLSFI</sequence>
<feature type="compositionally biased region" description="Basic residues" evidence="2">
    <location>
        <begin position="1"/>
        <end position="11"/>
    </location>
</feature>
<accession>A0AAV5LV98</accession>
<evidence type="ECO:0000313" key="5">
    <source>
        <dbReference type="Proteomes" id="UP001054252"/>
    </source>
</evidence>
<reference evidence="4 5" key="1">
    <citation type="journal article" date="2021" name="Commun. Biol.">
        <title>The genome of Shorea leprosula (Dipterocarpaceae) highlights the ecological relevance of drought in aseasonal tropical rainforests.</title>
        <authorList>
            <person name="Ng K.K.S."/>
            <person name="Kobayashi M.J."/>
            <person name="Fawcett J.A."/>
            <person name="Hatakeyama M."/>
            <person name="Paape T."/>
            <person name="Ng C.H."/>
            <person name="Ang C.C."/>
            <person name="Tnah L.H."/>
            <person name="Lee C.T."/>
            <person name="Nishiyama T."/>
            <person name="Sese J."/>
            <person name="O'Brien M.J."/>
            <person name="Copetti D."/>
            <person name="Mohd Noor M.I."/>
            <person name="Ong R.C."/>
            <person name="Putra M."/>
            <person name="Sireger I.Z."/>
            <person name="Indrioko S."/>
            <person name="Kosugi Y."/>
            <person name="Izuno A."/>
            <person name="Isagi Y."/>
            <person name="Lee S.L."/>
            <person name="Shimizu K.K."/>
        </authorList>
    </citation>
    <scope>NUCLEOTIDE SEQUENCE [LARGE SCALE GENOMIC DNA]</scope>
    <source>
        <strain evidence="4">214</strain>
    </source>
</reference>
<dbReference type="EMBL" id="BPVZ01000141">
    <property type="protein sequence ID" value="GKV40417.1"/>
    <property type="molecule type" value="Genomic_DNA"/>
</dbReference>
<dbReference type="AlphaFoldDB" id="A0AAV5LV98"/>
<evidence type="ECO:0000256" key="2">
    <source>
        <dbReference type="SAM" id="MobiDB-lite"/>
    </source>
</evidence>
<dbReference type="PANTHER" id="PTHR46618:SF1">
    <property type="entry name" value="ARMADILLO REPEAT-CONTAINING PROTEIN 3"/>
    <property type="match status" value="1"/>
</dbReference>
<dbReference type="Pfam" id="PF14381">
    <property type="entry name" value="EDR1_CTR1_ARMC3_pept"/>
    <property type="match status" value="1"/>
</dbReference>
<feature type="domain" description="EDR1/CTR1/ARMC3-like peptidase-like" evidence="3">
    <location>
        <begin position="130"/>
        <end position="282"/>
    </location>
</feature>
<dbReference type="PANTHER" id="PTHR46618">
    <property type="entry name" value="ARMADILLO REPEAT-CONTAINING PROTEIN 3"/>
    <property type="match status" value="1"/>
</dbReference>
<dbReference type="InterPro" id="IPR052441">
    <property type="entry name" value="Armadillo-Ser/Thr_Kinase"/>
</dbReference>
<dbReference type="InterPro" id="IPR055164">
    <property type="entry name" value="EDR1/CTR1/ARMC3-like_pept-like"/>
</dbReference>
<evidence type="ECO:0000259" key="3">
    <source>
        <dbReference type="Pfam" id="PF14381"/>
    </source>
</evidence>
<feature type="compositionally biased region" description="Low complexity" evidence="2">
    <location>
        <begin position="42"/>
        <end position="59"/>
    </location>
</feature>